<evidence type="ECO:0000313" key="1">
    <source>
        <dbReference type="EMBL" id="GEP99762.1"/>
    </source>
</evidence>
<accession>A0ABQ0XSX9</accession>
<dbReference type="Proteomes" id="UP000321598">
    <property type="component" value="Unassembled WGS sequence"/>
</dbReference>
<dbReference type="EMBL" id="BKAV01000004">
    <property type="protein sequence ID" value="GEP99762.1"/>
    <property type="molecule type" value="Genomic_DNA"/>
</dbReference>
<evidence type="ECO:0000313" key="2">
    <source>
        <dbReference type="Proteomes" id="UP000321598"/>
    </source>
</evidence>
<proteinExistence type="predicted"/>
<reference evidence="1 2" key="1">
    <citation type="submission" date="2019-07" db="EMBL/GenBank/DDBJ databases">
        <title>Whole genome shotgun sequence of Staphylococcus arlettae NBRC 109765.</title>
        <authorList>
            <person name="Hosoyama A."/>
            <person name="Uohara A."/>
            <person name="Ohji S."/>
            <person name="Ichikawa N."/>
        </authorList>
    </citation>
    <scope>NUCLEOTIDE SEQUENCE [LARGE SCALE GENOMIC DNA]</scope>
    <source>
        <strain evidence="1 2">NBRC 109765</strain>
    </source>
</reference>
<keyword evidence="2" id="KW-1185">Reference proteome</keyword>
<comment type="caution">
    <text evidence="1">The sequence shown here is derived from an EMBL/GenBank/DDBJ whole genome shotgun (WGS) entry which is preliminary data.</text>
</comment>
<protein>
    <submittedName>
        <fullName evidence="1">Uncharacterized protein</fullName>
    </submittedName>
</protein>
<name>A0ABQ0XSX9_9STAP</name>
<organism evidence="1 2">
    <name type="scientific">Staphylococcus arlettae</name>
    <dbReference type="NCBI Taxonomy" id="29378"/>
    <lineage>
        <taxon>Bacteria</taxon>
        <taxon>Bacillati</taxon>
        <taxon>Bacillota</taxon>
        <taxon>Bacilli</taxon>
        <taxon>Bacillales</taxon>
        <taxon>Staphylococcaceae</taxon>
        <taxon>Staphylococcus</taxon>
    </lineage>
</organism>
<gene>
    <name evidence="1" type="ORF">SAR03_08000</name>
</gene>
<sequence length="45" mass="5288">MINGWNIICVSVVLVFRIERLEIIMRKRTIIKVMITKCYLSSCVT</sequence>